<dbReference type="EMBL" id="FOHA01000011">
    <property type="protein sequence ID" value="SER93668.1"/>
    <property type="molecule type" value="Genomic_DNA"/>
</dbReference>
<accession>A0A1H9T970</accession>
<proteinExistence type="predicted"/>
<keyword evidence="1" id="KW-0812">Transmembrane</keyword>
<reference evidence="2 3" key="1">
    <citation type="submission" date="2016-10" db="EMBL/GenBank/DDBJ databases">
        <authorList>
            <person name="de Groot N.N."/>
        </authorList>
    </citation>
    <scope>NUCLEOTIDE SEQUENCE [LARGE SCALE GENOMIC DNA]</scope>
    <source>
        <strain evidence="2 3">DSM 13760</strain>
    </source>
</reference>
<keyword evidence="1" id="KW-0472">Membrane</keyword>
<evidence type="ECO:0000313" key="2">
    <source>
        <dbReference type="EMBL" id="SER93668.1"/>
    </source>
</evidence>
<dbReference type="STRING" id="142588.SAMN04488559_11169"/>
<name>A0A1H9T970_9LACT</name>
<organism evidence="2 3">
    <name type="scientific">Isobaculum melis</name>
    <dbReference type="NCBI Taxonomy" id="142588"/>
    <lineage>
        <taxon>Bacteria</taxon>
        <taxon>Bacillati</taxon>
        <taxon>Bacillota</taxon>
        <taxon>Bacilli</taxon>
        <taxon>Lactobacillales</taxon>
        <taxon>Carnobacteriaceae</taxon>
        <taxon>Isobaculum</taxon>
    </lineage>
</organism>
<protein>
    <submittedName>
        <fullName evidence="2">Uncharacterized protein</fullName>
    </submittedName>
</protein>
<gene>
    <name evidence="2" type="ORF">SAMN04488559_11169</name>
</gene>
<keyword evidence="3" id="KW-1185">Reference proteome</keyword>
<keyword evidence="1" id="KW-1133">Transmembrane helix</keyword>
<dbReference type="Proteomes" id="UP000198948">
    <property type="component" value="Unassembled WGS sequence"/>
</dbReference>
<dbReference type="RefSeq" id="WP_092652683.1">
    <property type="nucleotide sequence ID" value="NZ_FOHA01000011.1"/>
</dbReference>
<sequence>MTKKKIHTSLILTFSLLLLGWVYVLQPFSHFMTSLTKISKQTQHMTLSKLLITSFLIVLITTISCLIAKKIAYRSKSPTHQKNPLSETK</sequence>
<evidence type="ECO:0000256" key="1">
    <source>
        <dbReference type="SAM" id="Phobius"/>
    </source>
</evidence>
<evidence type="ECO:0000313" key="3">
    <source>
        <dbReference type="Proteomes" id="UP000198948"/>
    </source>
</evidence>
<feature type="transmembrane region" description="Helical" evidence="1">
    <location>
        <begin position="48"/>
        <end position="68"/>
    </location>
</feature>
<dbReference type="AlphaFoldDB" id="A0A1H9T970"/>